<evidence type="ECO:0000256" key="1">
    <source>
        <dbReference type="ARBA" id="ARBA00001947"/>
    </source>
</evidence>
<dbReference type="PANTHER" id="PTHR42940">
    <property type="entry name" value="ALCOHOL DEHYDROGENASE 1-RELATED"/>
    <property type="match status" value="1"/>
</dbReference>
<dbReference type="InterPro" id="IPR036291">
    <property type="entry name" value="NAD(P)-bd_dom_sf"/>
</dbReference>
<evidence type="ECO:0000256" key="4">
    <source>
        <dbReference type="ARBA" id="ARBA00022723"/>
    </source>
</evidence>
<dbReference type="EC" id="1.1.1.1" evidence="3"/>
<dbReference type="SUPFAM" id="SSF51735">
    <property type="entry name" value="NAD(P)-binding Rossmann-fold domains"/>
    <property type="match status" value="1"/>
</dbReference>
<comment type="caution">
    <text evidence="11">The sequence shown here is derived from an EMBL/GenBank/DDBJ whole genome shotgun (WGS) entry which is preliminary data.</text>
</comment>
<comment type="catalytic activity">
    <reaction evidence="7">
        <text>a secondary alcohol + NAD(+) = a ketone + NADH + H(+)</text>
        <dbReference type="Rhea" id="RHEA:10740"/>
        <dbReference type="ChEBI" id="CHEBI:15378"/>
        <dbReference type="ChEBI" id="CHEBI:17087"/>
        <dbReference type="ChEBI" id="CHEBI:35681"/>
        <dbReference type="ChEBI" id="CHEBI:57540"/>
        <dbReference type="ChEBI" id="CHEBI:57945"/>
        <dbReference type="EC" id="1.1.1.1"/>
    </reaction>
</comment>
<sequence length="318" mass="33329">MAETMKAWVLDDAHQPLRLEERPVPTAGPGQVVIKVKASGLCHSDVGYMEGVIPFMTDLPVVLGHEVAGVVTELGEGVSGYAVGDAVVGAVSGDDAPGVTRDGAYAEYTILTADKLVKLPEGIDMAQAAAATDAGATSHAGVVVYGKVKEGDKVLIIGLGGLGMTGARIAVLKGAEVVGVEPREDIWDAAKELGVKEVYKDASELEGQDFDVAVDFAGFGTTTQAAIKAVKYNGRVSLIGLGRTQFEFNSYDLISRAITLQGATPRGRVEDLQEVIDWVGAGDLKITTTNTTFDKIPEGLQQLAEGKVQGRLVAIFED</sequence>
<evidence type="ECO:0000256" key="6">
    <source>
        <dbReference type="ARBA" id="ARBA00023002"/>
    </source>
</evidence>
<dbReference type="Pfam" id="PF08240">
    <property type="entry name" value="ADH_N"/>
    <property type="match status" value="1"/>
</dbReference>
<accession>A0ABT7C9G6</accession>
<evidence type="ECO:0000259" key="10">
    <source>
        <dbReference type="SMART" id="SM00829"/>
    </source>
</evidence>
<keyword evidence="6" id="KW-0560">Oxidoreductase</keyword>
<dbReference type="SMART" id="SM00829">
    <property type="entry name" value="PKS_ER"/>
    <property type="match status" value="1"/>
</dbReference>
<evidence type="ECO:0000256" key="7">
    <source>
        <dbReference type="ARBA" id="ARBA00049164"/>
    </source>
</evidence>
<dbReference type="SUPFAM" id="SSF50129">
    <property type="entry name" value="GroES-like"/>
    <property type="match status" value="1"/>
</dbReference>
<evidence type="ECO:0000256" key="8">
    <source>
        <dbReference type="ARBA" id="ARBA00049243"/>
    </source>
</evidence>
<dbReference type="InterPro" id="IPR002328">
    <property type="entry name" value="ADH_Zn_CS"/>
</dbReference>
<evidence type="ECO:0000313" key="11">
    <source>
        <dbReference type="EMBL" id="MDJ1371861.1"/>
    </source>
</evidence>
<dbReference type="InterPro" id="IPR011032">
    <property type="entry name" value="GroES-like_sf"/>
</dbReference>
<dbReference type="PROSITE" id="PS00059">
    <property type="entry name" value="ADH_ZINC"/>
    <property type="match status" value="1"/>
</dbReference>
<dbReference type="CDD" id="cd08254">
    <property type="entry name" value="hydroxyacyl_CoA_DH"/>
    <property type="match status" value="1"/>
</dbReference>
<evidence type="ECO:0000313" key="12">
    <source>
        <dbReference type="Proteomes" id="UP001170379"/>
    </source>
</evidence>
<reference evidence="11" key="1">
    <citation type="submission" date="2018-03" db="EMBL/GenBank/DDBJ databases">
        <authorList>
            <person name="Nunes O.C."/>
            <person name="Lopes A.R."/>
            <person name="Froufe H."/>
            <person name="Munoz-Merida A."/>
            <person name="Barroso C."/>
            <person name="Egas C."/>
        </authorList>
    </citation>
    <scope>NUCLEOTIDE SEQUENCE</scope>
    <source>
        <strain evidence="11">ON4</strain>
    </source>
</reference>
<dbReference type="InterPro" id="IPR013149">
    <property type="entry name" value="ADH-like_C"/>
</dbReference>
<feature type="domain" description="Enoyl reductase (ER)" evidence="10">
    <location>
        <begin position="12"/>
        <end position="314"/>
    </location>
</feature>
<dbReference type="PANTHER" id="PTHR42940:SF8">
    <property type="entry name" value="VACUOLAR PROTEIN SORTING-ASSOCIATED PROTEIN 11"/>
    <property type="match status" value="1"/>
</dbReference>
<evidence type="ECO:0000256" key="3">
    <source>
        <dbReference type="ARBA" id="ARBA00013190"/>
    </source>
</evidence>
<dbReference type="Pfam" id="PF00107">
    <property type="entry name" value="ADH_zinc_N"/>
    <property type="match status" value="1"/>
</dbReference>
<evidence type="ECO:0000256" key="5">
    <source>
        <dbReference type="ARBA" id="ARBA00022833"/>
    </source>
</evidence>
<proteinExistence type="inferred from homology"/>
<dbReference type="InterPro" id="IPR013154">
    <property type="entry name" value="ADH-like_N"/>
</dbReference>
<dbReference type="InterPro" id="IPR020843">
    <property type="entry name" value="ER"/>
</dbReference>
<name>A0ABT7C9G6_9MICO</name>
<gene>
    <name evidence="11" type="ORF">C7K25_10865</name>
</gene>
<dbReference type="EMBL" id="PXVD01000017">
    <property type="protein sequence ID" value="MDJ1371861.1"/>
    <property type="molecule type" value="Genomic_DNA"/>
</dbReference>
<evidence type="ECO:0000256" key="2">
    <source>
        <dbReference type="ARBA" id="ARBA00008072"/>
    </source>
</evidence>
<dbReference type="Gene3D" id="3.90.180.10">
    <property type="entry name" value="Medium-chain alcohol dehydrogenases, catalytic domain"/>
    <property type="match status" value="2"/>
</dbReference>
<comment type="cofactor">
    <cofactor evidence="1 9">
        <name>Zn(2+)</name>
        <dbReference type="ChEBI" id="CHEBI:29105"/>
    </cofactor>
</comment>
<protein>
    <recommendedName>
        <fullName evidence="3">alcohol dehydrogenase</fullName>
        <ecNumber evidence="3">1.1.1.1</ecNumber>
    </recommendedName>
</protein>
<dbReference type="Gene3D" id="3.40.50.720">
    <property type="entry name" value="NAD(P)-binding Rossmann-like Domain"/>
    <property type="match status" value="1"/>
</dbReference>
<organism evidence="11 12">
    <name type="scientific">Gulosibacter molinativorax</name>
    <dbReference type="NCBI Taxonomy" id="256821"/>
    <lineage>
        <taxon>Bacteria</taxon>
        <taxon>Bacillati</taxon>
        <taxon>Actinomycetota</taxon>
        <taxon>Actinomycetes</taxon>
        <taxon>Micrococcales</taxon>
        <taxon>Microbacteriaceae</taxon>
        <taxon>Gulosibacter</taxon>
    </lineage>
</organism>
<keyword evidence="12" id="KW-1185">Reference proteome</keyword>
<reference evidence="11" key="2">
    <citation type="journal article" date="2022" name="Sci. Rep.">
        <title>In silico prediction of the enzymes involved in the degradation of the herbicide molinate by Gulosibacter molinativorax ON4T.</title>
        <authorList>
            <person name="Lopes A.R."/>
            <person name="Bunin E."/>
            <person name="Viana A.T."/>
            <person name="Froufe H."/>
            <person name="Munoz-Merida A."/>
            <person name="Pinho D."/>
            <person name="Figueiredo J."/>
            <person name="Barroso C."/>
            <person name="Vaz-Moreira I."/>
            <person name="Bellanger X."/>
            <person name="Egas C."/>
            <person name="Nunes O.C."/>
        </authorList>
    </citation>
    <scope>NUCLEOTIDE SEQUENCE</scope>
    <source>
        <strain evidence="11">ON4</strain>
    </source>
</reference>
<keyword evidence="4 9" id="KW-0479">Metal-binding</keyword>
<comment type="catalytic activity">
    <reaction evidence="8">
        <text>a primary alcohol + NAD(+) = an aldehyde + NADH + H(+)</text>
        <dbReference type="Rhea" id="RHEA:10736"/>
        <dbReference type="ChEBI" id="CHEBI:15378"/>
        <dbReference type="ChEBI" id="CHEBI:15734"/>
        <dbReference type="ChEBI" id="CHEBI:17478"/>
        <dbReference type="ChEBI" id="CHEBI:57540"/>
        <dbReference type="ChEBI" id="CHEBI:57945"/>
        <dbReference type="EC" id="1.1.1.1"/>
    </reaction>
</comment>
<dbReference type="RefSeq" id="WP_051267002.1">
    <property type="nucleotide sequence ID" value="NZ_CP028426.1"/>
</dbReference>
<evidence type="ECO:0000256" key="9">
    <source>
        <dbReference type="RuleBase" id="RU361277"/>
    </source>
</evidence>
<dbReference type="Proteomes" id="UP001170379">
    <property type="component" value="Unassembled WGS sequence"/>
</dbReference>
<comment type="similarity">
    <text evidence="2 9">Belongs to the zinc-containing alcohol dehydrogenase family.</text>
</comment>
<keyword evidence="5 9" id="KW-0862">Zinc</keyword>